<evidence type="ECO:0000313" key="7">
    <source>
        <dbReference type="Proteomes" id="UP000665020"/>
    </source>
</evidence>
<dbReference type="SMART" id="SM00100">
    <property type="entry name" value="cNMP"/>
    <property type="match status" value="1"/>
</dbReference>
<evidence type="ECO:0000259" key="5">
    <source>
        <dbReference type="PROSITE" id="PS51063"/>
    </source>
</evidence>
<dbReference type="SUPFAM" id="SSF46785">
    <property type="entry name" value="Winged helix' DNA-binding domain"/>
    <property type="match status" value="1"/>
</dbReference>
<dbReference type="PROSITE" id="PS51063">
    <property type="entry name" value="HTH_CRP_2"/>
    <property type="match status" value="1"/>
</dbReference>
<dbReference type="PROSITE" id="PS50042">
    <property type="entry name" value="CNMP_BINDING_3"/>
    <property type="match status" value="1"/>
</dbReference>
<feature type="domain" description="HTH crp-type" evidence="5">
    <location>
        <begin position="143"/>
        <end position="214"/>
    </location>
</feature>
<dbReference type="InterPro" id="IPR036388">
    <property type="entry name" value="WH-like_DNA-bd_sf"/>
</dbReference>
<sequence>MKELKEIPLFSGLTEKQLLLLKEIVHIRQFKEGELLFLEGESPDAFYIVKTGGVDIIRGAPGGKEIILERMKAGDFFGEMAIIEENKRSATARIAKDVRLFVIEKRLFIKFIKDNPEIVIKMIAELSRRLRIANQDIEDLAFYDVEKRLKRLLLRLADVDAKKGEGIIHNKVTHREMAKYIGTSRETVTRLLHKLKKNKMIKLAGNKIILYSPEKW</sequence>
<dbReference type="InterPro" id="IPR018335">
    <property type="entry name" value="Tscrpt_reg_HTH_Crp-type_CS"/>
</dbReference>
<dbReference type="Gene3D" id="2.60.120.10">
    <property type="entry name" value="Jelly Rolls"/>
    <property type="match status" value="1"/>
</dbReference>
<dbReference type="Gene3D" id="1.10.10.10">
    <property type="entry name" value="Winged helix-like DNA-binding domain superfamily/Winged helix DNA-binding domain"/>
    <property type="match status" value="1"/>
</dbReference>
<feature type="domain" description="Cyclic nucleotide-binding" evidence="4">
    <location>
        <begin position="9"/>
        <end position="129"/>
    </location>
</feature>
<dbReference type="KEGG" id="ifn:GM661_02010"/>
<dbReference type="InterPro" id="IPR050397">
    <property type="entry name" value="Env_Response_Regulators"/>
</dbReference>
<dbReference type="PANTHER" id="PTHR24567">
    <property type="entry name" value="CRP FAMILY TRANSCRIPTIONAL REGULATORY PROTEIN"/>
    <property type="match status" value="1"/>
</dbReference>
<evidence type="ECO:0000256" key="2">
    <source>
        <dbReference type="ARBA" id="ARBA00023125"/>
    </source>
</evidence>
<dbReference type="PROSITE" id="PS00042">
    <property type="entry name" value="HTH_CRP_1"/>
    <property type="match status" value="1"/>
</dbReference>
<dbReference type="GO" id="GO:0005829">
    <property type="term" value="C:cytosol"/>
    <property type="evidence" value="ECO:0007669"/>
    <property type="project" value="TreeGrafter"/>
</dbReference>
<organism evidence="6 7">
    <name type="scientific">Iocasia fonsfrigidae</name>
    <dbReference type="NCBI Taxonomy" id="2682810"/>
    <lineage>
        <taxon>Bacteria</taxon>
        <taxon>Bacillati</taxon>
        <taxon>Bacillota</taxon>
        <taxon>Clostridia</taxon>
        <taxon>Halanaerobiales</taxon>
        <taxon>Halanaerobiaceae</taxon>
        <taxon>Iocasia</taxon>
    </lineage>
</organism>
<dbReference type="AlphaFoldDB" id="A0A8A7K503"/>
<dbReference type="InterPro" id="IPR014710">
    <property type="entry name" value="RmlC-like_jellyroll"/>
</dbReference>
<evidence type="ECO:0000259" key="4">
    <source>
        <dbReference type="PROSITE" id="PS50042"/>
    </source>
</evidence>
<dbReference type="EMBL" id="CP046640">
    <property type="protein sequence ID" value="QTL96833.1"/>
    <property type="molecule type" value="Genomic_DNA"/>
</dbReference>
<dbReference type="GO" id="GO:0003677">
    <property type="term" value="F:DNA binding"/>
    <property type="evidence" value="ECO:0007669"/>
    <property type="project" value="UniProtKB-KW"/>
</dbReference>
<keyword evidence="1" id="KW-0805">Transcription regulation</keyword>
<dbReference type="PRINTS" id="PR00034">
    <property type="entry name" value="HTHCRP"/>
</dbReference>
<evidence type="ECO:0000256" key="1">
    <source>
        <dbReference type="ARBA" id="ARBA00023015"/>
    </source>
</evidence>
<dbReference type="InterPro" id="IPR018490">
    <property type="entry name" value="cNMP-bd_dom_sf"/>
</dbReference>
<dbReference type="SUPFAM" id="SSF51206">
    <property type="entry name" value="cAMP-binding domain-like"/>
    <property type="match status" value="1"/>
</dbReference>
<evidence type="ECO:0000256" key="3">
    <source>
        <dbReference type="ARBA" id="ARBA00023163"/>
    </source>
</evidence>
<evidence type="ECO:0000313" key="6">
    <source>
        <dbReference type="EMBL" id="QTL96833.1"/>
    </source>
</evidence>
<accession>A0A8A7K503</accession>
<dbReference type="SMART" id="SM00419">
    <property type="entry name" value="HTH_CRP"/>
    <property type="match status" value="1"/>
</dbReference>
<name>A0A8A7K503_9FIRM</name>
<dbReference type="GO" id="GO:0003700">
    <property type="term" value="F:DNA-binding transcription factor activity"/>
    <property type="evidence" value="ECO:0007669"/>
    <property type="project" value="InterPro"/>
</dbReference>
<dbReference type="InterPro" id="IPR000595">
    <property type="entry name" value="cNMP-bd_dom"/>
</dbReference>
<keyword evidence="2" id="KW-0238">DNA-binding</keyword>
<dbReference type="Pfam" id="PF00027">
    <property type="entry name" value="cNMP_binding"/>
    <property type="match status" value="1"/>
</dbReference>
<keyword evidence="7" id="KW-1185">Reference proteome</keyword>
<dbReference type="Proteomes" id="UP000665020">
    <property type="component" value="Chromosome"/>
</dbReference>
<dbReference type="RefSeq" id="WP_230868520.1">
    <property type="nucleotide sequence ID" value="NZ_CP046640.1"/>
</dbReference>
<proteinExistence type="predicted"/>
<dbReference type="InterPro" id="IPR012318">
    <property type="entry name" value="HTH_CRP"/>
</dbReference>
<reference evidence="6" key="1">
    <citation type="submission" date="2019-12" db="EMBL/GenBank/DDBJ databases">
        <authorList>
            <person name="zhang j."/>
            <person name="sun C.M."/>
        </authorList>
    </citation>
    <scope>NUCLEOTIDE SEQUENCE</scope>
    <source>
        <strain evidence="6">NS-1</strain>
    </source>
</reference>
<dbReference type="CDD" id="cd00038">
    <property type="entry name" value="CAP_ED"/>
    <property type="match status" value="1"/>
</dbReference>
<gene>
    <name evidence="6" type="ORF">GM661_02010</name>
</gene>
<dbReference type="Pfam" id="PF13545">
    <property type="entry name" value="HTH_Crp_2"/>
    <property type="match status" value="1"/>
</dbReference>
<dbReference type="PANTHER" id="PTHR24567:SF74">
    <property type="entry name" value="HTH-TYPE TRANSCRIPTIONAL REGULATOR ARCR"/>
    <property type="match status" value="1"/>
</dbReference>
<dbReference type="InterPro" id="IPR036390">
    <property type="entry name" value="WH_DNA-bd_sf"/>
</dbReference>
<keyword evidence="3" id="KW-0804">Transcription</keyword>
<protein>
    <submittedName>
        <fullName evidence="6">Cyclic nucleotide-binding domain-containing protein</fullName>
    </submittedName>
</protein>